<dbReference type="GeneID" id="97988613"/>
<keyword evidence="1" id="KW-1133">Transmembrane helix</keyword>
<keyword evidence="3" id="KW-1185">Reference proteome</keyword>
<feature type="transmembrane region" description="Helical" evidence="1">
    <location>
        <begin position="79"/>
        <end position="100"/>
    </location>
</feature>
<dbReference type="AlphaFoldDB" id="A0A3E3I1C8"/>
<keyword evidence="1" id="KW-0812">Transmembrane</keyword>
<keyword evidence="1" id="KW-0472">Membrane</keyword>
<dbReference type="EMBL" id="QVLV01000012">
    <property type="protein sequence ID" value="RGE58285.1"/>
    <property type="molecule type" value="Genomic_DNA"/>
</dbReference>
<dbReference type="RefSeq" id="WP_117545046.1">
    <property type="nucleotide sequence ID" value="NZ_JBKUNB010000030.1"/>
</dbReference>
<evidence type="ECO:0000313" key="2">
    <source>
        <dbReference type="EMBL" id="RGE58285.1"/>
    </source>
</evidence>
<dbReference type="Proteomes" id="UP000260812">
    <property type="component" value="Unassembled WGS sequence"/>
</dbReference>
<evidence type="ECO:0000256" key="1">
    <source>
        <dbReference type="SAM" id="Phobius"/>
    </source>
</evidence>
<name>A0A3E3I1C8_9FIRM</name>
<feature type="transmembrane region" description="Helical" evidence="1">
    <location>
        <begin position="47"/>
        <end position="67"/>
    </location>
</feature>
<evidence type="ECO:0000313" key="3">
    <source>
        <dbReference type="Proteomes" id="UP000260812"/>
    </source>
</evidence>
<protein>
    <submittedName>
        <fullName evidence="2">Uncharacterized protein</fullName>
    </submittedName>
</protein>
<gene>
    <name evidence="2" type="ORF">DXC51_17490</name>
</gene>
<accession>A0A3E3I1C8</accession>
<organism evidence="2 3">
    <name type="scientific">Eisenbergiella massiliensis</name>
    <dbReference type="NCBI Taxonomy" id="1720294"/>
    <lineage>
        <taxon>Bacteria</taxon>
        <taxon>Bacillati</taxon>
        <taxon>Bacillota</taxon>
        <taxon>Clostridia</taxon>
        <taxon>Lachnospirales</taxon>
        <taxon>Lachnospiraceae</taxon>
        <taxon>Eisenbergiella</taxon>
    </lineage>
</organism>
<feature type="transmembrane region" description="Helical" evidence="1">
    <location>
        <begin position="106"/>
        <end position="124"/>
    </location>
</feature>
<proteinExistence type="predicted"/>
<reference evidence="2" key="1">
    <citation type="submission" date="2018-08" db="EMBL/GenBank/DDBJ databases">
        <title>A genome reference for cultivated species of the human gut microbiota.</title>
        <authorList>
            <person name="Zou Y."/>
            <person name="Xue W."/>
            <person name="Luo G."/>
        </authorList>
    </citation>
    <scope>NUCLEOTIDE SEQUENCE [LARGE SCALE GENOMIC DNA]</scope>
    <source>
        <strain evidence="2">TF05-5AC</strain>
    </source>
</reference>
<comment type="caution">
    <text evidence="2">The sequence shown here is derived from an EMBL/GenBank/DDBJ whole genome shotgun (WGS) entry which is preliminary data.</text>
</comment>
<sequence>MDKHMDKKSNVSSPVILLLSFLFIALESVRLFTGKQSAYFTDAILPAVWIAAYFLIIAALLLACFLLCIRGMRRQWHHLLRIPLAMYFLYCLAVAGLILTTGYAPLILPPVMVGIIVIIVEIINERTLVR</sequence>